<dbReference type="EMBL" id="FNCG01000007">
    <property type="protein sequence ID" value="SDH15327.1"/>
    <property type="molecule type" value="Genomic_DNA"/>
</dbReference>
<protein>
    <submittedName>
        <fullName evidence="1">Uncharacterized protein</fullName>
    </submittedName>
</protein>
<dbReference type="Proteomes" id="UP000199705">
    <property type="component" value="Unassembled WGS sequence"/>
</dbReference>
<reference evidence="2" key="1">
    <citation type="submission" date="2016-10" db="EMBL/GenBank/DDBJ databases">
        <authorList>
            <person name="Varghese N."/>
            <person name="Submissions S."/>
        </authorList>
    </citation>
    <scope>NUCLEOTIDE SEQUENCE [LARGE SCALE GENOMIC DNA]</scope>
    <source>
        <strain evidence="2">Gh-67</strain>
    </source>
</reference>
<evidence type="ECO:0000313" key="1">
    <source>
        <dbReference type="EMBL" id="SDH15327.1"/>
    </source>
</evidence>
<evidence type="ECO:0000313" key="2">
    <source>
        <dbReference type="Proteomes" id="UP000199705"/>
    </source>
</evidence>
<dbReference type="AlphaFoldDB" id="A0A1G8A3A4"/>
<sequence length="35" mass="3920">MESVTFLPKLPASNYRACEAANNAATDIDFARYLR</sequence>
<gene>
    <name evidence="1" type="ORF">SAMN05192573_10779</name>
</gene>
<proteinExistence type="predicted"/>
<keyword evidence="2" id="KW-1185">Reference proteome</keyword>
<accession>A0A1G8A3A4</accession>
<organism evidence="1 2">
    <name type="scientific">Mucilaginibacter gossypii</name>
    <dbReference type="NCBI Taxonomy" id="551996"/>
    <lineage>
        <taxon>Bacteria</taxon>
        <taxon>Pseudomonadati</taxon>
        <taxon>Bacteroidota</taxon>
        <taxon>Sphingobacteriia</taxon>
        <taxon>Sphingobacteriales</taxon>
        <taxon>Sphingobacteriaceae</taxon>
        <taxon>Mucilaginibacter</taxon>
    </lineage>
</organism>
<name>A0A1G8A3A4_9SPHI</name>
<dbReference type="STRING" id="551996.SAMN05192573_10779"/>